<dbReference type="OrthoDB" id="447953at2759"/>
<dbReference type="Pfam" id="PF10377">
    <property type="entry name" value="ATG11"/>
    <property type="match status" value="1"/>
</dbReference>
<dbReference type="GO" id="GO:0034517">
    <property type="term" value="P:ribophagy"/>
    <property type="evidence" value="ECO:0007669"/>
    <property type="project" value="TreeGrafter"/>
</dbReference>
<feature type="coiled-coil region" evidence="8">
    <location>
        <begin position="697"/>
        <end position="815"/>
    </location>
</feature>
<name>A0A9P7V9H1_9ASCO</name>
<keyword evidence="4 7" id="KW-0653">Protein transport</keyword>
<dbReference type="Proteomes" id="UP000790833">
    <property type="component" value="Unassembled WGS sequence"/>
</dbReference>
<dbReference type="PANTHER" id="PTHR13222">
    <property type="entry name" value="RB1-INDUCIBLE COILED-COIL"/>
    <property type="match status" value="1"/>
</dbReference>
<gene>
    <name evidence="11" type="primary">ATG11</name>
    <name evidence="11" type="ORF">KQ657_000727</name>
</gene>
<evidence type="ECO:0000256" key="1">
    <source>
        <dbReference type="ARBA" id="ARBA00009729"/>
    </source>
</evidence>
<dbReference type="GO" id="GO:1903599">
    <property type="term" value="P:positive regulation of autophagy of mitochondrion"/>
    <property type="evidence" value="ECO:0007669"/>
    <property type="project" value="UniProtKB-UniRule"/>
</dbReference>
<dbReference type="InterPro" id="IPR045326">
    <property type="entry name" value="ATG17-like_dom"/>
</dbReference>
<keyword evidence="7" id="KW-0926">Vacuole</keyword>
<dbReference type="Pfam" id="PF04108">
    <property type="entry name" value="ATG17_like"/>
    <property type="match status" value="1"/>
</dbReference>
<evidence type="ECO:0000313" key="11">
    <source>
        <dbReference type="EMBL" id="KAG7193313.1"/>
    </source>
</evidence>
<comment type="subcellular location">
    <subcellularLocation>
        <location evidence="7">Preautophagosomal structure membrane</location>
        <topology evidence="7">Peripheral membrane protein</topology>
    </subcellularLocation>
    <subcellularLocation>
        <location evidence="7">Vacuole membrane</location>
        <topology evidence="7">Peripheral membrane protein</topology>
    </subcellularLocation>
    <text evidence="7">During pexophagy, accumulates in the vacuolar membrane region, where the peroxisomes contact the vacuole.</text>
</comment>
<evidence type="ECO:0000259" key="9">
    <source>
        <dbReference type="Pfam" id="PF04108"/>
    </source>
</evidence>
<dbReference type="GO" id="GO:0000422">
    <property type="term" value="P:autophagy of mitochondrion"/>
    <property type="evidence" value="ECO:0007669"/>
    <property type="project" value="TreeGrafter"/>
</dbReference>
<evidence type="ECO:0000256" key="3">
    <source>
        <dbReference type="ARBA" id="ARBA00022448"/>
    </source>
</evidence>
<dbReference type="RefSeq" id="XP_043048861.1">
    <property type="nucleotide sequence ID" value="XM_043191554.1"/>
</dbReference>
<keyword evidence="3 7" id="KW-0813">Transport</keyword>
<evidence type="ECO:0000256" key="2">
    <source>
        <dbReference type="ARBA" id="ARBA00013804"/>
    </source>
</evidence>
<dbReference type="Gene3D" id="1.10.287.1490">
    <property type="match status" value="1"/>
</dbReference>
<dbReference type="EMBL" id="JAHMUF010000012">
    <property type="protein sequence ID" value="KAG7193313.1"/>
    <property type="molecule type" value="Genomic_DNA"/>
</dbReference>
<feature type="coiled-coil region" evidence="8">
    <location>
        <begin position="841"/>
        <end position="868"/>
    </location>
</feature>
<dbReference type="GeneID" id="66114101"/>
<dbReference type="PANTHER" id="PTHR13222:SF1">
    <property type="entry name" value="RB1-INDUCIBLE COILED-COIL PROTEIN 1"/>
    <property type="match status" value="1"/>
</dbReference>
<comment type="subunit">
    <text evidence="7">Homodimer.</text>
</comment>
<comment type="similarity">
    <text evidence="1 7">Belongs to the ATG11 family.</text>
</comment>
<evidence type="ECO:0000259" key="10">
    <source>
        <dbReference type="Pfam" id="PF10377"/>
    </source>
</evidence>
<evidence type="ECO:0000256" key="4">
    <source>
        <dbReference type="ARBA" id="ARBA00022927"/>
    </source>
</evidence>
<reference evidence="11" key="1">
    <citation type="submission" date="2021-03" db="EMBL/GenBank/DDBJ databases">
        <authorList>
            <person name="Palmer J.M."/>
        </authorList>
    </citation>
    <scope>NUCLEOTIDE SEQUENCE</scope>
    <source>
        <strain evidence="11">ARV_011</strain>
    </source>
</reference>
<proteinExistence type="inferred from homology"/>
<dbReference type="GO" id="GO:0060090">
    <property type="term" value="F:molecular adaptor activity"/>
    <property type="evidence" value="ECO:0007669"/>
    <property type="project" value="TreeGrafter"/>
</dbReference>
<feature type="domain" description="Autophagy protein ATG17-like" evidence="9">
    <location>
        <begin position="125"/>
        <end position="483"/>
    </location>
</feature>
<keyword evidence="5 7" id="KW-0072">Autophagy</keyword>
<evidence type="ECO:0000313" key="12">
    <source>
        <dbReference type="Proteomes" id="UP000790833"/>
    </source>
</evidence>
<evidence type="ECO:0000256" key="6">
    <source>
        <dbReference type="ARBA" id="ARBA00023054"/>
    </source>
</evidence>
<dbReference type="GO" id="GO:0019901">
    <property type="term" value="F:protein kinase binding"/>
    <property type="evidence" value="ECO:0007669"/>
    <property type="project" value="TreeGrafter"/>
</dbReference>
<dbReference type="GO" id="GO:0000045">
    <property type="term" value="P:autophagosome assembly"/>
    <property type="evidence" value="ECO:0007669"/>
    <property type="project" value="UniProtKB-UniRule"/>
</dbReference>
<sequence>MPEITPGDSISYLTVYNAHNGESFKIPKPVRFHAFKSLKEFIAESFEIEEVDQVFLLTSFGIRLDFNLVNELQDVFVFDKRLFIDEYDTDAILARHLGETKALPTQIQSVSLLPDNNVSSITQNLRQIQDWSHRIKREVNGYDEQIKILQREISVIFRSLNIIFQFGSNFVSGNEKNFNNFFNYIKLLNMKTLHRDWKSHYNRLKKFSSIQISNHTFVLSDFLEEGKLHESASFIQAHLPVIIKVFNEMGNSINAVNDKKIGIDKQIEDMRNVSIKLAESILLKDTISSINSTIQNIDRDIDNLSSNYSMNSEDILAIQKTHVNYSVVSLQNSYKLVFDFLAKCRQLKLQLSRESLSIFSGIAQLQLNMVEVRNKLRLVSEPPASNTEIPMNHTTVLTKSNEDEGSFSYTTLNKIKKYEDYLSLCIDLPLLFGFLLIEKRRQFEWYDFYSKGVVSNASEQLSHIIDREKKFRKLWLKKVGHFLTFLIEYPLNTQTPNIDVTLVANHETTQFSILENIQVDREDILAYIQLLKNGNIASTNFVSLLEKNYKDLLRSTVHMKKLTKIILSLSSVDENSNEESINSQDSESDQNLVKGLKTRIKKLENLLHQQQYKNISNWPVTRNSPGVDTRFSMIIDQPLLGAVAQPSASQNSSLLPRNVSTNPTKFLQTRKDSRPLDTVSGSTVGLDTSVIDKHIDNIRLRKEVKEVNEVLDNLKQAKSEQERLIEELRADLKSQKDKLVSREQELATVKKQLEDQRYVSKLDEKELENMKQKLRNRDERISSLESDLRAQRVAIDSSNAENKTLKDSITKIESNNAHLTSMNSDLMSNLSAKDTEMAKERNQMKEDFSSLQGRLDEMTEDYENLMELTAARHKTDDMTINNLQQLIIAIFTYSTELADTLFDYFFEMCLVLESMGLLLSKEEDLFKISRVKGLRSKHGKNAGKDDDSDVISDTPTTHVVKEIESLLAWRFEIAENLKKIEDSQAETETPVSTSTYDDSKLQDKSMELFKVFGQTFAEGDETAVSKLFLKAISFKDHVYIHDDNSHKRFFLNAIAKRFRDVESFAKKQTKENKQRVQEVSEMTARLRTKVTMKNFQVADLVLFLPTRIDGSDTTTLAVQPWAAFNIDAPHYFLDISDATKLQNRDWMVGRINKISSHHVTKENMENKDENPFHLGVGTNWYTIHASEETEGK</sequence>
<protein>
    <recommendedName>
        <fullName evidence="2 7">Autophagy-related protein 11</fullName>
    </recommendedName>
</protein>
<keyword evidence="7" id="KW-0472">Membrane</keyword>
<feature type="domain" description="Autophagy-related protein 11 C-terminal" evidence="10">
    <location>
        <begin position="1052"/>
        <end position="1186"/>
    </location>
</feature>
<dbReference type="GO" id="GO:0034727">
    <property type="term" value="P:piecemeal microautophagy of the nucleus"/>
    <property type="evidence" value="ECO:0007669"/>
    <property type="project" value="TreeGrafter"/>
</dbReference>
<dbReference type="GO" id="GO:1990316">
    <property type="term" value="C:Atg1/ULK1 kinase complex"/>
    <property type="evidence" value="ECO:0007669"/>
    <property type="project" value="TreeGrafter"/>
</dbReference>
<evidence type="ECO:0000256" key="7">
    <source>
        <dbReference type="RuleBase" id="RU367075"/>
    </source>
</evidence>
<dbReference type="InterPro" id="IPR040040">
    <property type="entry name" value="ATG11"/>
</dbReference>
<comment type="caution">
    <text evidence="11">The sequence shown here is derived from an EMBL/GenBank/DDBJ whole genome shotgun (WGS) entry which is preliminary data.</text>
</comment>
<comment type="function">
    <text evidence="7">Involved in cytoplasm to vacuole transport (Cvt), pexophagy, mitophagy and nucleophagy. Recruits mitochondria for their selective degradation via autophagy (mitophagy) during starvation. Works as scaffold proteins that recruit ATG proteins to the pre-autophagosome (PAS), the site of vesicle/autophagosome formation. Required for the Cvt vesicles completion.</text>
</comment>
<accession>A0A9P7V9H1</accession>
<organism evidence="11 12">
    <name type="scientific">Scheffersomyces spartinae</name>
    <dbReference type="NCBI Taxonomy" id="45513"/>
    <lineage>
        <taxon>Eukaryota</taxon>
        <taxon>Fungi</taxon>
        <taxon>Dikarya</taxon>
        <taxon>Ascomycota</taxon>
        <taxon>Saccharomycotina</taxon>
        <taxon>Pichiomycetes</taxon>
        <taxon>Debaryomycetaceae</taxon>
        <taxon>Scheffersomyces</taxon>
    </lineage>
</organism>
<dbReference type="InterPro" id="IPR019460">
    <property type="entry name" value="Atg11_C"/>
</dbReference>
<dbReference type="GO" id="GO:0005774">
    <property type="term" value="C:vacuolar membrane"/>
    <property type="evidence" value="ECO:0007669"/>
    <property type="project" value="UniProtKB-SubCell"/>
</dbReference>
<dbReference type="GO" id="GO:0034045">
    <property type="term" value="C:phagophore assembly site membrane"/>
    <property type="evidence" value="ECO:0007669"/>
    <property type="project" value="UniProtKB-SubCell"/>
</dbReference>
<dbReference type="AlphaFoldDB" id="A0A9P7V9H1"/>
<dbReference type="GO" id="GO:0061709">
    <property type="term" value="P:reticulophagy"/>
    <property type="evidence" value="ECO:0007669"/>
    <property type="project" value="TreeGrafter"/>
</dbReference>
<evidence type="ECO:0000256" key="8">
    <source>
        <dbReference type="SAM" id="Coils"/>
    </source>
</evidence>
<keyword evidence="12" id="KW-1185">Reference proteome</keyword>
<evidence type="ECO:0000256" key="5">
    <source>
        <dbReference type="ARBA" id="ARBA00023006"/>
    </source>
</evidence>
<keyword evidence="6 8" id="KW-0175">Coiled coil</keyword>
<dbReference type="GO" id="GO:0015031">
    <property type="term" value="P:protein transport"/>
    <property type="evidence" value="ECO:0007669"/>
    <property type="project" value="UniProtKB-KW"/>
</dbReference>